<proteinExistence type="predicted"/>
<evidence type="ECO:0000313" key="3">
    <source>
        <dbReference type="Proteomes" id="UP000254330"/>
    </source>
</evidence>
<dbReference type="EMBL" id="SNZG01000052">
    <property type="protein sequence ID" value="TDR33504.1"/>
    <property type="molecule type" value="Genomic_DNA"/>
</dbReference>
<dbReference type="EMBL" id="UGNP01000001">
    <property type="protein sequence ID" value="STX11232.1"/>
    <property type="molecule type" value="Genomic_DNA"/>
</dbReference>
<dbReference type="Pfam" id="PF14116">
    <property type="entry name" value="YyzF"/>
    <property type="match status" value="1"/>
</dbReference>
<dbReference type="Proteomes" id="UP000254330">
    <property type="component" value="Unassembled WGS sequence"/>
</dbReference>
<evidence type="ECO:0000313" key="4">
    <source>
        <dbReference type="Proteomes" id="UP000294641"/>
    </source>
</evidence>
<dbReference type="Proteomes" id="UP000294641">
    <property type="component" value="Unassembled WGS sequence"/>
</dbReference>
<name>A0A8B4QEW8_9BACL</name>
<gene>
    <name evidence="2" type="ORF">DFR61_1528</name>
    <name evidence="1" type="ORF">NCTC10597_03042</name>
</gene>
<evidence type="ECO:0000313" key="2">
    <source>
        <dbReference type="EMBL" id="TDR33504.1"/>
    </source>
</evidence>
<protein>
    <submittedName>
        <fullName evidence="2">CxxH/CxxC protein (TIGR04129 family)</fullName>
    </submittedName>
    <submittedName>
        <fullName evidence="1">CxxH/CxxC protein, BA_5709 family</fullName>
    </submittedName>
</protein>
<keyword evidence="4" id="KW-1185">Reference proteome</keyword>
<organism evidence="1 3">
    <name type="scientific">Kurthia zopfii</name>
    <dbReference type="NCBI Taxonomy" id="1650"/>
    <lineage>
        <taxon>Bacteria</taxon>
        <taxon>Bacillati</taxon>
        <taxon>Bacillota</taxon>
        <taxon>Bacilli</taxon>
        <taxon>Bacillales</taxon>
        <taxon>Caryophanaceae</taxon>
        <taxon>Kurthia</taxon>
    </lineage>
</organism>
<reference evidence="2 4" key="2">
    <citation type="submission" date="2019-03" db="EMBL/GenBank/DDBJ databases">
        <title>Genomic Encyclopedia of Type Strains, Phase IV (KMG-IV): sequencing the most valuable type-strain genomes for metagenomic binning, comparative biology and taxonomic classification.</title>
        <authorList>
            <person name="Goeker M."/>
        </authorList>
    </citation>
    <scope>NUCLEOTIDE SEQUENCE [LARGE SCALE GENOMIC DNA]</scope>
    <source>
        <strain evidence="2 4">DSM 20580</strain>
    </source>
</reference>
<dbReference type="AlphaFoldDB" id="A0A8B4QEW8"/>
<dbReference type="OrthoDB" id="1652387at2"/>
<reference evidence="1 3" key="1">
    <citation type="submission" date="2018-06" db="EMBL/GenBank/DDBJ databases">
        <authorList>
            <consortium name="Pathogen Informatics"/>
            <person name="Doyle S."/>
        </authorList>
    </citation>
    <scope>NUCLEOTIDE SEQUENCE [LARGE SCALE GENOMIC DNA]</scope>
    <source>
        <strain evidence="1 3">NCTC10597</strain>
    </source>
</reference>
<sequence>MEIKSCENHVGHALDVFVGNEKDFPIMDKLSEEEQLSTKCEYCDERAEYLVGNK</sequence>
<accession>A0A8B4QEW8</accession>
<dbReference type="InterPro" id="IPR025626">
    <property type="entry name" value="YyzF"/>
</dbReference>
<dbReference type="RefSeq" id="WP_109350763.1">
    <property type="nucleotide sequence ID" value="NZ_BJUE01000080.1"/>
</dbReference>
<comment type="caution">
    <text evidence="1">The sequence shown here is derived from an EMBL/GenBank/DDBJ whole genome shotgun (WGS) entry which is preliminary data.</text>
</comment>
<evidence type="ECO:0000313" key="1">
    <source>
        <dbReference type="EMBL" id="STX11232.1"/>
    </source>
</evidence>
<dbReference type="NCBIfam" id="TIGR04129">
    <property type="entry name" value="CxxH_BA5709"/>
    <property type="match status" value="1"/>
</dbReference>